<feature type="transmembrane region" description="Helical" evidence="10">
    <location>
        <begin position="238"/>
        <end position="258"/>
    </location>
</feature>
<gene>
    <name evidence="12" type="ORF">CHIRRI_LOCUS9024</name>
</gene>
<evidence type="ECO:0000313" key="12">
    <source>
        <dbReference type="EMBL" id="CAG9806160.1"/>
    </source>
</evidence>
<evidence type="ECO:0000259" key="11">
    <source>
        <dbReference type="Pfam" id="PF01694"/>
    </source>
</evidence>
<sequence>MLSRQVLFLRGFNHSRNFRVKQFENLTRNIKSKRPEDYKLTPVTNSPTYIQEGLIARCGLFTAVFCTSCFVGASISEYERIRRRAVNALRNANPLEWMRKHQNSINDKQKELNDEIAKLKRNLNQMWNQLTPGEKVWAPILVANVIVFGLWRVPSLRATMLRHFASNPASQGISVYSSMFFSTFSHYSLFHLFANMYVLHSFSSAVNSLGYEQFIALYLSAGVLSSFTSYAFKALTYSPGYSLGASGAIMAILAYVCAQYPDTKLSIMFIPQWQFSAESAIRFIICLDLAGLAFRWKLFDHAAHLGGAAIGLFWCYYGKDKLWPQREHLVSLWHQFRGKPIK</sequence>
<evidence type="ECO:0000256" key="5">
    <source>
        <dbReference type="ARBA" id="ARBA00022692"/>
    </source>
</evidence>
<evidence type="ECO:0000256" key="1">
    <source>
        <dbReference type="ARBA" id="ARBA00000156"/>
    </source>
</evidence>
<evidence type="ECO:0000256" key="6">
    <source>
        <dbReference type="ARBA" id="ARBA00022801"/>
    </source>
</evidence>
<dbReference type="AlphaFoldDB" id="A0A9N9WW30"/>
<dbReference type="GO" id="GO:0006465">
    <property type="term" value="P:signal peptide processing"/>
    <property type="evidence" value="ECO:0007669"/>
    <property type="project" value="TreeGrafter"/>
</dbReference>
<reference evidence="12" key="1">
    <citation type="submission" date="2022-01" db="EMBL/GenBank/DDBJ databases">
        <authorList>
            <person name="King R."/>
        </authorList>
    </citation>
    <scope>NUCLEOTIDE SEQUENCE</scope>
</reference>
<dbReference type="InterPro" id="IPR022764">
    <property type="entry name" value="Peptidase_S54_rhomboid_dom"/>
</dbReference>
<feature type="transmembrane region" description="Helical" evidence="10">
    <location>
        <begin position="214"/>
        <end position="232"/>
    </location>
</feature>
<evidence type="ECO:0000256" key="8">
    <source>
        <dbReference type="ARBA" id="ARBA00023136"/>
    </source>
</evidence>
<keyword evidence="13" id="KW-1185">Reference proteome</keyword>
<feature type="transmembrane region" description="Helical" evidence="10">
    <location>
        <begin position="302"/>
        <end position="318"/>
    </location>
</feature>
<dbReference type="InterPro" id="IPR050925">
    <property type="entry name" value="Rhomboid_protease_S54"/>
</dbReference>
<dbReference type="Gene3D" id="1.20.1540.10">
    <property type="entry name" value="Rhomboid-like"/>
    <property type="match status" value="1"/>
</dbReference>
<dbReference type="GO" id="GO:0004252">
    <property type="term" value="F:serine-type endopeptidase activity"/>
    <property type="evidence" value="ECO:0007669"/>
    <property type="project" value="InterPro"/>
</dbReference>
<dbReference type="PANTHER" id="PTHR43731">
    <property type="entry name" value="RHOMBOID PROTEASE"/>
    <property type="match status" value="1"/>
</dbReference>
<comment type="similarity">
    <text evidence="3">Belongs to the peptidase S54 family.</text>
</comment>
<keyword evidence="5 10" id="KW-0812">Transmembrane</keyword>
<feature type="transmembrane region" description="Helical" evidence="10">
    <location>
        <begin position="54"/>
        <end position="75"/>
    </location>
</feature>
<evidence type="ECO:0000256" key="4">
    <source>
        <dbReference type="ARBA" id="ARBA00013039"/>
    </source>
</evidence>
<dbReference type="OrthoDB" id="10260614at2759"/>
<dbReference type="FunFam" id="1.20.1540.10:FF:000012">
    <property type="entry name" value="Rhomboid family protein"/>
    <property type="match status" value="1"/>
</dbReference>
<organism evidence="12 13">
    <name type="scientific">Chironomus riparius</name>
    <dbReference type="NCBI Taxonomy" id="315576"/>
    <lineage>
        <taxon>Eukaryota</taxon>
        <taxon>Metazoa</taxon>
        <taxon>Ecdysozoa</taxon>
        <taxon>Arthropoda</taxon>
        <taxon>Hexapoda</taxon>
        <taxon>Insecta</taxon>
        <taxon>Pterygota</taxon>
        <taxon>Neoptera</taxon>
        <taxon>Endopterygota</taxon>
        <taxon>Diptera</taxon>
        <taxon>Nematocera</taxon>
        <taxon>Chironomoidea</taxon>
        <taxon>Chironomidae</taxon>
        <taxon>Chironominae</taxon>
        <taxon>Chironomus</taxon>
    </lineage>
</organism>
<dbReference type="EMBL" id="OU895878">
    <property type="protein sequence ID" value="CAG9806160.1"/>
    <property type="molecule type" value="Genomic_DNA"/>
</dbReference>
<evidence type="ECO:0000256" key="3">
    <source>
        <dbReference type="ARBA" id="ARBA00009045"/>
    </source>
</evidence>
<feature type="domain" description="Peptidase S54 rhomboid" evidence="11">
    <location>
        <begin position="178"/>
        <end position="317"/>
    </location>
</feature>
<name>A0A9N9WW30_9DIPT</name>
<feature type="transmembrane region" description="Helical" evidence="10">
    <location>
        <begin position="173"/>
        <end position="193"/>
    </location>
</feature>
<feature type="transmembrane region" description="Helical" evidence="10">
    <location>
        <begin position="136"/>
        <end position="153"/>
    </location>
</feature>
<comment type="catalytic activity">
    <reaction evidence="1">
        <text>Cleaves type-1 transmembrane domains using a catalytic dyad composed of serine and histidine that are contributed by different transmembrane domains.</text>
        <dbReference type="EC" id="3.4.21.105"/>
    </reaction>
</comment>
<accession>A0A9N9WW30</accession>
<evidence type="ECO:0000313" key="13">
    <source>
        <dbReference type="Proteomes" id="UP001153620"/>
    </source>
</evidence>
<evidence type="ECO:0000256" key="9">
    <source>
        <dbReference type="SAM" id="Coils"/>
    </source>
</evidence>
<evidence type="ECO:0000256" key="10">
    <source>
        <dbReference type="SAM" id="Phobius"/>
    </source>
</evidence>
<comment type="subcellular location">
    <subcellularLocation>
        <location evidence="2">Membrane</location>
        <topology evidence="2">Multi-pass membrane protein</topology>
    </subcellularLocation>
</comment>
<reference evidence="12" key="2">
    <citation type="submission" date="2022-10" db="EMBL/GenBank/DDBJ databases">
        <authorList>
            <consortium name="ENA_rothamsted_submissions"/>
            <consortium name="culmorum"/>
            <person name="King R."/>
        </authorList>
    </citation>
    <scope>NUCLEOTIDE SEQUENCE</scope>
</reference>
<evidence type="ECO:0000256" key="7">
    <source>
        <dbReference type="ARBA" id="ARBA00022989"/>
    </source>
</evidence>
<feature type="coiled-coil region" evidence="9">
    <location>
        <begin position="98"/>
        <end position="129"/>
    </location>
</feature>
<protein>
    <recommendedName>
        <fullName evidence="4">rhomboid protease</fullName>
        <ecNumber evidence="4">3.4.21.105</ecNumber>
    </recommendedName>
</protein>
<dbReference type="GO" id="GO:0016020">
    <property type="term" value="C:membrane"/>
    <property type="evidence" value="ECO:0007669"/>
    <property type="project" value="UniProtKB-SubCell"/>
</dbReference>
<keyword evidence="8 10" id="KW-0472">Membrane</keyword>
<dbReference type="EC" id="3.4.21.105" evidence="4"/>
<dbReference type="PANTHER" id="PTHR43731:SF14">
    <property type="entry name" value="PRESENILIN-ASSOCIATED RHOMBOID-LIKE PROTEIN, MITOCHONDRIAL"/>
    <property type="match status" value="1"/>
</dbReference>
<dbReference type="SUPFAM" id="SSF144091">
    <property type="entry name" value="Rhomboid-like"/>
    <property type="match status" value="1"/>
</dbReference>
<dbReference type="Pfam" id="PF01694">
    <property type="entry name" value="Rhomboid"/>
    <property type="match status" value="1"/>
</dbReference>
<dbReference type="Proteomes" id="UP001153620">
    <property type="component" value="Chromosome 2"/>
</dbReference>
<evidence type="ECO:0000256" key="2">
    <source>
        <dbReference type="ARBA" id="ARBA00004141"/>
    </source>
</evidence>
<proteinExistence type="inferred from homology"/>
<keyword evidence="9" id="KW-0175">Coiled coil</keyword>
<dbReference type="InterPro" id="IPR035952">
    <property type="entry name" value="Rhomboid-like_sf"/>
</dbReference>
<keyword evidence="7 10" id="KW-1133">Transmembrane helix</keyword>
<keyword evidence="6" id="KW-0378">Hydrolase</keyword>